<dbReference type="EMBL" id="CAIT01000007">
    <property type="protein sequence ID" value="CCH54949.1"/>
    <property type="molecule type" value="Genomic_DNA"/>
</dbReference>
<dbReference type="Proteomes" id="UP000009309">
    <property type="component" value="Unassembled WGS sequence"/>
</dbReference>
<feature type="transmembrane region" description="Helical" evidence="1">
    <location>
        <begin position="101"/>
        <end position="124"/>
    </location>
</feature>
<sequence>MLRPNFESEARSITSSAVSEARGKLLRNQSVRNTILYVLVTFAVFALVGYLGHLLAHSVLPAESDVSFWTYSIILGVVFLLGMLHVTSLRSFMPWIRPDNYLQGTLMTLFMGVIAGMAVFLMSFSPRLFQVLADQEFRANVRPLVSTVLIFPLPYFIQWAYEAYDRIPPKIFKKWRYNPLLQMPYLTEAEFKRTTNVIFVLDVRYGERNSYDIRSFIPDAMNVGDGFQFSLDEHNEDEPSRRIEIRSSPKEFFEWHFYVQRPWYQKNLYVDPDRTCRENHLLNGVRIIARRLPPVKK</sequence>
<organism evidence="2 3">
    <name type="scientific">Fibrisoma limi BUZ 3</name>
    <dbReference type="NCBI Taxonomy" id="1185876"/>
    <lineage>
        <taxon>Bacteria</taxon>
        <taxon>Pseudomonadati</taxon>
        <taxon>Bacteroidota</taxon>
        <taxon>Cytophagia</taxon>
        <taxon>Cytophagales</taxon>
        <taxon>Spirosomataceae</taxon>
        <taxon>Fibrisoma</taxon>
    </lineage>
</organism>
<accession>I2GM23</accession>
<dbReference type="RefSeq" id="WP_009283525.1">
    <property type="nucleotide sequence ID" value="NZ_CAIT01000007.1"/>
</dbReference>
<comment type="caution">
    <text evidence="2">The sequence shown here is derived from an EMBL/GenBank/DDBJ whole genome shotgun (WGS) entry which is preliminary data.</text>
</comment>
<dbReference type="Pfam" id="PF17555">
    <property type="entry name" value="TssN"/>
    <property type="match status" value="1"/>
</dbReference>
<evidence type="ECO:0000256" key="1">
    <source>
        <dbReference type="SAM" id="Phobius"/>
    </source>
</evidence>
<keyword evidence="3" id="KW-1185">Reference proteome</keyword>
<dbReference type="InterPro" id="IPR035177">
    <property type="entry name" value="TssN"/>
</dbReference>
<proteinExistence type="predicted"/>
<feature type="transmembrane region" description="Helical" evidence="1">
    <location>
        <begin position="34"/>
        <end position="56"/>
    </location>
</feature>
<name>I2GM23_9BACT</name>
<evidence type="ECO:0000313" key="3">
    <source>
        <dbReference type="Proteomes" id="UP000009309"/>
    </source>
</evidence>
<gene>
    <name evidence="2" type="ORF">BN8_04171</name>
</gene>
<keyword evidence="1" id="KW-1133">Transmembrane helix</keyword>
<dbReference type="eggNOG" id="ENOG502Z9R5">
    <property type="taxonomic scope" value="Bacteria"/>
</dbReference>
<reference evidence="2 3" key="1">
    <citation type="journal article" date="2012" name="J. Bacteriol.">
        <title>Genome Sequence of the Filamentous Bacterium Fibrisoma limi BUZ 3T.</title>
        <authorList>
            <person name="Filippini M."/>
            <person name="Qi W."/>
            <person name="Jaenicke S."/>
            <person name="Goesmann A."/>
            <person name="Smits T.H."/>
            <person name="Bagheri H.C."/>
        </authorList>
    </citation>
    <scope>NUCLEOTIDE SEQUENCE [LARGE SCALE GENOMIC DNA]</scope>
    <source>
        <strain evidence="3">BUZ 3T</strain>
    </source>
</reference>
<protein>
    <submittedName>
        <fullName evidence="2">Uncharacterized protein</fullName>
    </submittedName>
</protein>
<keyword evidence="1" id="KW-0472">Membrane</keyword>
<feature type="transmembrane region" description="Helical" evidence="1">
    <location>
        <begin position="144"/>
        <end position="164"/>
    </location>
</feature>
<dbReference type="AlphaFoldDB" id="I2GM23"/>
<dbReference type="OrthoDB" id="1024052at2"/>
<keyword evidence="1" id="KW-0812">Transmembrane</keyword>
<feature type="transmembrane region" description="Helical" evidence="1">
    <location>
        <begin position="68"/>
        <end position="89"/>
    </location>
</feature>
<evidence type="ECO:0000313" key="2">
    <source>
        <dbReference type="EMBL" id="CCH54949.1"/>
    </source>
</evidence>